<organism evidence="4 5">
    <name type="scientific">Candidatus Peribacter riflensis</name>
    <dbReference type="NCBI Taxonomy" id="1735162"/>
    <lineage>
        <taxon>Bacteria</taxon>
        <taxon>Candidatus Peregrinibacteriota</taxon>
        <taxon>Candidatus Peribacteria</taxon>
        <taxon>Candidatus Peribacterales</taxon>
        <taxon>Candidatus Peribacteraceae</taxon>
        <taxon>Candidatus Peribacter</taxon>
    </lineage>
</organism>
<evidence type="ECO:0000256" key="1">
    <source>
        <dbReference type="ARBA" id="ARBA00005589"/>
    </source>
</evidence>
<dbReference type="GO" id="GO:0005840">
    <property type="term" value="C:ribosome"/>
    <property type="evidence" value="ECO:0007669"/>
    <property type="project" value="UniProtKB-KW"/>
</dbReference>
<accession>A0A0S1SQH0</accession>
<dbReference type="PANTHER" id="PTHR13479:SF40">
    <property type="entry name" value="SMALL RIBOSOMAL SUBUNIT PROTEIN BS18M"/>
    <property type="match status" value="1"/>
</dbReference>
<dbReference type="PANTHER" id="PTHR13479">
    <property type="entry name" value="30S RIBOSOMAL PROTEIN S18"/>
    <property type="match status" value="1"/>
</dbReference>
<dbReference type="GO" id="GO:0003735">
    <property type="term" value="F:structural constituent of ribosome"/>
    <property type="evidence" value="ECO:0007669"/>
    <property type="project" value="InterPro"/>
</dbReference>
<accession>A0A0S1SG41</accession>
<dbReference type="InterPro" id="IPR001648">
    <property type="entry name" value="Ribosomal_bS18"/>
</dbReference>
<dbReference type="InterPro" id="IPR036870">
    <property type="entry name" value="Ribosomal_bS18_sf"/>
</dbReference>
<protein>
    <submittedName>
        <fullName evidence="4">Small subunit ribosomal protein S18</fullName>
    </submittedName>
</protein>
<name>A0A0S1SQH0_9BACT</name>
<accession>A0A0S1STY5</accession>
<dbReference type="Proteomes" id="UP000069135">
    <property type="component" value="Chromosome"/>
</dbReference>
<dbReference type="GO" id="GO:0006412">
    <property type="term" value="P:translation"/>
    <property type="evidence" value="ECO:0007669"/>
    <property type="project" value="InterPro"/>
</dbReference>
<evidence type="ECO:0000313" key="5">
    <source>
        <dbReference type="Proteomes" id="UP000069135"/>
    </source>
</evidence>
<gene>
    <name evidence="4" type="ORF">PeribacterD1_0906</name>
</gene>
<dbReference type="STRING" id="1735162.PeribacterB2_0908"/>
<evidence type="ECO:0000313" key="4">
    <source>
        <dbReference type="EMBL" id="ALM13573.1"/>
    </source>
</evidence>
<evidence type="ECO:0000256" key="2">
    <source>
        <dbReference type="ARBA" id="ARBA00022980"/>
    </source>
</evidence>
<dbReference type="Pfam" id="PF01084">
    <property type="entry name" value="Ribosomal_S18"/>
    <property type="match status" value="1"/>
</dbReference>
<comment type="similarity">
    <text evidence="1">Belongs to the bacterial ribosomal protein bS18 family.</text>
</comment>
<keyword evidence="2 4" id="KW-0689">Ribosomal protein</keyword>
<proteinExistence type="inferred from homology"/>
<reference evidence="4 5" key="2">
    <citation type="journal article" date="2016" name="PeerJ">
        <title>Analysis of five complete genome sequences for members of the class Peribacteria in the recently recognized Peregrinibacteria bacterial phylum.</title>
        <authorList>
            <person name="Anantharaman K."/>
            <person name="Brown C.T."/>
            <person name="Burstein D."/>
            <person name="Castelle C.J."/>
            <person name="Probst A.J."/>
            <person name="Thomas B.C."/>
            <person name="Williams K.H."/>
            <person name="Banfield J.F."/>
        </authorList>
    </citation>
    <scope>NUCLEOTIDE SEQUENCE [LARGE SCALE GENOMIC DNA]</scope>
    <source>
        <strain evidence="4">RIFOXYD1_FULL_PER-ii_59_16</strain>
    </source>
</reference>
<sequence length="81" mass="9965">MDHRKQQQQQQRSDPRLKKCPFCLKTTKYIDYKDYPTIKPFMDYFGNIMKRYYSGLCLKHQKMLKNAIERARFMGMVSYRK</sequence>
<reference evidence="5" key="1">
    <citation type="submission" date="2015-10" db="EMBL/GenBank/DDBJ databases">
        <title>Analysis of five complete genome sequences for members of the class Peribacteria in the recently recognized Peregrinibacteria bacterial phylum.</title>
        <authorList>
            <person name="Anantharaman K."/>
            <person name="Brown C.T."/>
            <person name="Burstein D."/>
            <person name="Castelle C.J."/>
            <person name="Probst A.J."/>
            <person name="Thomas B.C."/>
            <person name="Williams K.H."/>
            <person name="Banfield J.F."/>
        </authorList>
    </citation>
    <scope>NUCLEOTIDE SEQUENCE [LARGE SCALE GENOMIC DNA]</scope>
</reference>
<keyword evidence="3" id="KW-0687">Ribonucleoprotein</keyword>
<dbReference type="NCBIfam" id="TIGR00165">
    <property type="entry name" value="S18"/>
    <property type="match status" value="1"/>
</dbReference>
<accession>A0A0S1SK48</accession>
<evidence type="ECO:0000256" key="3">
    <source>
        <dbReference type="ARBA" id="ARBA00023274"/>
    </source>
</evidence>
<dbReference type="KEGG" id="prf:PeribacterA2_0906"/>
<accession>A0A0S1SPN3</accession>
<dbReference type="GO" id="GO:1990904">
    <property type="term" value="C:ribonucleoprotein complex"/>
    <property type="evidence" value="ECO:0007669"/>
    <property type="project" value="UniProtKB-KW"/>
</dbReference>
<dbReference type="Gene3D" id="4.10.640.10">
    <property type="entry name" value="Ribosomal protein S18"/>
    <property type="match status" value="1"/>
</dbReference>
<dbReference type="GO" id="GO:0070181">
    <property type="term" value="F:small ribosomal subunit rRNA binding"/>
    <property type="evidence" value="ECO:0007669"/>
    <property type="project" value="TreeGrafter"/>
</dbReference>
<dbReference type="SUPFAM" id="SSF46911">
    <property type="entry name" value="Ribosomal protein S18"/>
    <property type="match status" value="1"/>
</dbReference>
<dbReference type="AlphaFoldDB" id="A0A0S1SQH0"/>
<dbReference type="EMBL" id="CP013065">
    <property type="protein sequence ID" value="ALM13573.1"/>
    <property type="molecule type" value="Genomic_DNA"/>
</dbReference>